<reference evidence="1 2" key="1">
    <citation type="journal article" date="2015" name="Nature">
        <title>rRNA introns, odd ribosomes, and small enigmatic genomes across a large radiation of phyla.</title>
        <authorList>
            <person name="Brown C.T."/>
            <person name="Hug L.A."/>
            <person name="Thomas B.C."/>
            <person name="Sharon I."/>
            <person name="Castelle C.J."/>
            <person name="Singh A."/>
            <person name="Wilkins M.J."/>
            <person name="Williams K.H."/>
            <person name="Banfield J.F."/>
        </authorList>
    </citation>
    <scope>NUCLEOTIDE SEQUENCE [LARGE SCALE GENOMIC DNA]</scope>
</reference>
<gene>
    <name evidence="1" type="ORF">UU67_C0008G0006</name>
</gene>
<evidence type="ECO:0000313" key="1">
    <source>
        <dbReference type="EMBL" id="KKS14074.1"/>
    </source>
</evidence>
<dbReference type="Proteomes" id="UP000034753">
    <property type="component" value="Unassembled WGS sequence"/>
</dbReference>
<dbReference type="EMBL" id="LCBN01000008">
    <property type="protein sequence ID" value="KKS14074.1"/>
    <property type="molecule type" value="Genomic_DNA"/>
</dbReference>
<name>A0A0G0WMS2_9BACT</name>
<dbReference type="AlphaFoldDB" id="A0A0G0WMS2"/>
<accession>A0A0G0WMS2</accession>
<protein>
    <submittedName>
        <fullName evidence="1">Uncharacterized protein</fullName>
    </submittedName>
</protein>
<organism evidence="1 2">
    <name type="scientific">Candidatus Daviesbacteria bacterium GW2011_GWB1_41_5</name>
    <dbReference type="NCBI Taxonomy" id="1618429"/>
    <lineage>
        <taxon>Bacteria</taxon>
        <taxon>Candidatus Daviesiibacteriota</taxon>
    </lineage>
</organism>
<proteinExistence type="predicted"/>
<comment type="caution">
    <text evidence="1">The sequence shown here is derived from an EMBL/GenBank/DDBJ whole genome shotgun (WGS) entry which is preliminary data.</text>
</comment>
<evidence type="ECO:0000313" key="2">
    <source>
        <dbReference type="Proteomes" id="UP000034753"/>
    </source>
</evidence>
<sequence length="74" mass="8094">MTDLLNSFYAGYMTIGIGEGPRKTVEEIDGSKFEPEDLAQKVVEKDFARGPFEGIGAVVGLPYAVIRKKLSSKK</sequence>